<protein>
    <submittedName>
        <fullName evidence="1">Uncharacterized protein</fullName>
    </submittedName>
</protein>
<proteinExistence type="predicted"/>
<gene>
    <name evidence="1" type="ORF">BDV96DRAFT_607128</name>
</gene>
<reference evidence="1" key="1">
    <citation type="journal article" date="2020" name="Stud. Mycol.">
        <title>101 Dothideomycetes genomes: a test case for predicting lifestyles and emergence of pathogens.</title>
        <authorList>
            <person name="Haridas S."/>
            <person name="Albert R."/>
            <person name="Binder M."/>
            <person name="Bloem J."/>
            <person name="Labutti K."/>
            <person name="Salamov A."/>
            <person name="Andreopoulos B."/>
            <person name="Baker S."/>
            <person name="Barry K."/>
            <person name="Bills G."/>
            <person name="Bluhm B."/>
            <person name="Cannon C."/>
            <person name="Castanera R."/>
            <person name="Culley D."/>
            <person name="Daum C."/>
            <person name="Ezra D."/>
            <person name="Gonzalez J."/>
            <person name="Henrissat B."/>
            <person name="Kuo A."/>
            <person name="Liang C."/>
            <person name="Lipzen A."/>
            <person name="Lutzoni F."/>
            <person name="Magnuson J."/>
            <person name="Mondo S."/>
            <person name="Nolan M."/>
            <person name="Ohm R."/>
            <person name="Pangilinan J."/>
            <person name="Park H.-J."/>
            <person name="Ramirez L."/>
            <person name="Alfaro M."/>
            <person name="Sun H."/>
            <person name="Tritt A."/>
            <person name="Yoshinaga Y."/>
            <person name="Zwiers L.-H."/>
            <person name="Turgeon B."/>
            <person name="Goodwin S."/>
            <person name="Spatafora J."/>
            <person name="Crous P."/>
            <person name="Grigoriev I."/>
        </authorList>
    </citation>
    <scope>NUCLEOTIDE SEQUENCE</scope>
    <source>
        <strain evidence="1">CBS 627.86</strain>
    </source>
</reference>
<organism evidence="1 2">
    <name type="scientific">Lophiotrema nucula</name>
    <dbReference type="NCBI Taxonomy" id="690887"/>
    <lineage>
        <taxon>Eukaryota</taxon>
        <taxon>Fungi</taxon>
        <taxon>Dikarya</taxon>
        <taxon>Ascomycota</taxon>
        <taxon>Pezizomycotina</taxon>
        <taxon>Dothideomycetes</taxon>
        <taxon>Pleosporomycetidae</taxon>
        <taxon>Pleosporales</taxon>
        <taxon>Lophiotremataceae</taxon>
        <taxon>Lophiotrema</taxon>
    </lineage>
</organism>
<dbReference type="Proteomes" id="UP000799770">
    <property type="component" value="Unassembled WGS sequence"/>
</dbReference>
<name>A0A6A5YHC3_9PLEO</name>
<dbReference type="EMBL" id="ML977360">
    <property type="protein sequence ID" value="KAF2106642.1"/>
    <property type="molecule type" value="Genomic_DNA"/>
</dbReference>
<keyword evidence="2" id="KW-1185">Reference proteome</keyword>
<evidence type="ECO:0000313" key="1">
    <source>
        <dbReference type="EMBL" id="KAF2106642.1"/>
    </source>
</evidence>
<evidence type="ECO:0000313" key="2">
    <source>
        <dbReference type="Proteomes" id="UP000799770"/>
    </source>
</evidence>
<dbReference type="AlphaFoldDB" id="A0A6A5YHC3"/>
<accession>A0A6A5YHC3</accession>
<sequence length="239" mass="26679">MSDQRQHNESSLRAQEGELVNSVANPQEFAQSITPTHWIFNTRPAGPQSSSITYVPLIHFLRIDDKLLQSSLSLATSEYRNTTSIQHIAELFKRLMQQPRLTLWLKSDRSDLIVLRPLGHEVNQASDYGYFAATMAETLSSESRATVLHFFCPVNDPFSPPGSALLLRSLIHQLFSQQGNSRGGILYTEISLEVVLPSTSLGTVDQGFYNTLITCSGKIYSNRGLPRYPNGCHGFTECD</sequence>